<evidence type="ECO:0000256" key="1">
    <source>
        <dbReference type="SAM" id="Phobius"/>
    </source>
</evidence>
<dbReference type="Pfam" id="PF08560">
    <property type="entry name" value="DUF1757"/>
    <property type="match status" value="1"/>
</dbReference>
<sequence length="139" mass="16068">MIGLEDWFYNFTQFSRVHQSKESLANIPKPLTEVAIFGAFKGAQLASVIGGCIVHPIYRFYLLAKLVPETTTNNSTKIIRNRCRRIQGRFLLGGLLVGPMLSVLYAKYKLRNEDEIKEKCYQIRCNQETMTLVCFYFFL</sequence>
<keyword evidence="3" id="KW-1185">Reference proteome</keyword>
<dbReference type="PANTHER" id="PTHR38636:SF2">
    <property type="entry name" value="TRANSCELLULAR CHAPERONE SIGNALING (X)CROSS TISSUE"/>
    <property type="match status" value="1"/>
</dbReference>
<organism evidence="4">
    <name type="scientific">Anisakis simplex</name>
    <name type="common">Herring worm</name>
    <dbReference type="NCBI Taxonomy" id="6269"/>
    <lineage>
        <taxon>Eukaryota</taxon>
        <taxon>Metazoa</taxon>
        <taxon>Ecdysozoa</taxon>
        <taxon>Nematoda</taxon>
        <taxon>Chromadorea</taxon>
        <taxon>Rhabditida</taxon>
        <taxon>Spirurina</taxon>
        <taxon>Ascaridomorpha</taxon>
        <taxon>Ascaridoidea</taxon>
        <taxon>Anisakidae</taxon>
        <taxon>Anisakis</taxon>
        <taxon>Anisakis simplex complex</taxon>
    </lineage>
</organism>
<dbReference type="EMBL" id="UYRR01008376">
    <property type="protein sequence ID" value="VDK24282.1"/>
    <property type="molecule type" value="Genomic_DNA"/>
</dbReference>
<dbReference type="WBParaSite" id="ASIM_0000486401-mRNA-1">
    <property type="protein sequence ID" value="ASIM_0000486401-mRNA-1"/>
    <property type="gene ID" value="ASIM_0000486401"/>
</dbReference>
<keyword evidence="1" id="KW-0472">Membrane</keyword>
<protein>
    <submittedName>
        <fullName evidence="2 4">Uncharacterized protein</fullName>
    </submittedName>
</protein>
<dbReference type="Proteomes" id="UP000267096">
    <property type="component" value="Unassembled WGS sequence"/>
</dbReference>
<accession>A0A0M3JB90</accession>
<proteinExistence type="predicted"/>
<reference evidence="4" key="1">
    <citation type="submission" date="2017-02" db="UniProtKB">
        <authorList>
            <consortium name="WormBaseParasite"/>
        </authorList>
    </citation>
    <scope>IDENTIFICATION</scope>
</reference>
<dbReference type="OrthoDB" id="5793798at2759"/>
<dbReference type="InterPro" id="IPR013869">
    <property type="entry name" value="DUF1757"/>
</dbReference>
<dbReference type="AlphaFoldDB" id="A0A0M3JB90"/>
<evidence type="ECO:0000313" key="2">
    <source>
        <dbReference type="EMBL" id="VDK24282.1"/>
    </source>
</evidence>
<feature type="transmembrane region" description="Helical" evidence="1">
    <location>
        <begin position="90"/>
        <end position="108"/>
    </location>
</feature>
<evidence type="ECO:0000313" key="3">
    <source>
        <dbReference type="Proteomes" id="UP000267096"/>
    </source>
</evidence>
<name>A0A0M3JB90_ANISI</name>
<gene>
    <name evidence="2" type="ORF">ASIM_LOCUS4674</name>
</gene>
<keyword evidence="1" id="KW-0812">Transmembrane</keyword>
<keyword evidence="1" id="KW-1133">Transmembrane helix</keyword>
<dbReference type="PANTHER" id="PTHR38636">
    <property type="entry name" value="PROTEIN CBG20488"/>
    <property type="match status" value="1"/>
</dbReference>
<evidence type="ECO:0000313" key="4">
    <source>
        <dbReference type="WBParaSite" id="ASIM_0000486401-mRNA-1"/>
    </source>
</evidence>
<reference evidence="2 3" key="2">
    <citation type="submission" date="2018-11" db="EMBL/GenBank/DDBJ databases">
        <authorList>
            <consortium name="Pathogen Informatics"/>
        </authorList>
    </citation>
    <scope>NUCLEOTIDE SEQUENCE [LARGE SCALE GENOMIC DNA]</scope>
</reference>